<dbReference type="Proteomes" id="UP000823634">
    <property type="component" value="Unassembled WGS sequence"/>
</dbReference>
<dbReference type="Pfam" id="PF01381">
    <property type="entry name" value="HTH_3"/>
    <property type="match status" value="1"/>
</dbReference>
<dbReference type="CDD" id="cd00093">
    <property type="entry name" value="HTH_XRE"/>
    <property type="match status" value="1"/>
</dbReference>
<dbReference type="EMBL" id="JADINA010000029">
    <property type="protein sequence ID" value="MBO8426563.1"/>
    <property type="molecule type" value="Genomic_DNA"/>
</dbReference>
<accession>A0A9D9GWI3</accession>
<reference evidence="2" key="1">
    <citation type="submission" date="2020-10" db="EMBL/GenBank/DDBJ databases">
        <authorList>
            <person name="Gilroy R."/>
        </authorList>
    </citation>
    <scope>NUCLEOTIDE SEQUENCE</scope>
    <source>
        <strain evidence="2">17113</strain>
    </source>
</reference>
<dbReference type="InterPro" id="IPR001387">
    <property type="entry name" value="Cro/C1-type_HTH"/>
</dbReference>
<protein>
    <submittedName>
        <fullName evidence="2">Helix-turn-helix transcriptional regulator</fullName>
    </submittedName>
</protein>
<name>A0A9D9GWI3_9FIRM</name>
<dbReference type="SMART" id="SM00530">
    <property type="entry name" value="HTH_XRE"/>
    <property type="match status" value="1"/>
</dbReference>
<dbReference type="Gene3D" id="1.10.260.40">
    <property type="entry name" value="lambda repressor-like DNA-binding domains"/>
    <property type="match status" value="1"/>
</dbReference>
<evidence type="ECO:0000313" key="2">
    <source>
        <dbReference type="EMBL" id="MBO8426563.1"/>
    </source>
</evidence>
<evidence type="ECO:0000313" key="3">
    <source>
        <dbReference type="Proteomes" id="UP000823634"/>
    </source>
</evidence>
<organism evidence="2 3">
    <name type="scientific">Candidatus Alloenteromonas pullistercoris</name>
    <dbReference type="NCBI Taxonomy" id="2840785"/>
    <lineage>
        <taxon>Bacteria</taxon>
        <taxon>Bacillati</taxon>
        <taxon>Bacillota</taxon>
        <taxon>Bacillota incertae sedis</taxon>
        <taxon>Candidatus Alloenteromonas</taxon>
    </lineage>
</organism>
<dbReference type="SUPFAM" id="SSF47413">
    <property type="entry name" value="lambda repressor-like DNA-binding domains"/>
    <property type="match status" value="1"/>
</dbReference>
<dbReference type="AlphaFoldDB" id="A0A9D9GWI3"/>
<feature type="domain" description="HTH cro/C1-type" evidence="1">
    <location>
        <begin position="12"/>
        <end position="66"/>
    </location>
</feature>
<dbReference type="PROSITE" id="PS50943">
    <property type="entry name" value="HTH_CROC1"/>
    <property type="match status" value="1"/>
</dbReference>
<reference evidence="2" key="2">
    <citation type="journal article" date="2021" name="PeerJ">
        <title>Extensive microbial diversity within the chicken gut microbiome revealed by metagenomics and culture.</title>
        <authorList>
            <person name="Gilroy R."/>
            <person name="Ravi A."/>
            <person name="Getino M."/>
            <person name="Pursley I."/>
            <person name="Horton D.L."/>
            <person name="Alikhan N.F."/>
            <person name="Baker D."/>
            <person name="Gharbi K."/>
            <person name="Hall N."/>
            <person name="Watson M."/>
            <person name="Adriaenssens E.M."/>
            <person name="Foster-Nyarko E."/>
            <person name="Jarju S."/>
            <person name="Secka A."/>
            <person name="Antonio M."/>
            <person name="Oren A."/>
            <person name="Chaudhuri R.R."/>
            <person name="La Ragione R."/>
            <person name="Hildebrand F."/>
            <person name="Pallen M.J."/>
        </authorList>
    </citation>
    <scope>NUCLEOTIDE SEQUENCE</scope>
    <source>
        <strain evidence="2">17113</strain>
    </source>
</reference>
<comment type="caution">
    <text evidence="2">The sequence shown here is derived from an EMBL/GenBank/DDBJ whole genome shotgun (WGS) entry which is preliminary data.</text>
</comment>
<dbReference type="InterPro" id="IPR010982">
    <property type="entry name" value="Lambda_DNA-bd_dom_sf"/>
</dbReference>
<gene>
    <name evidence="2" type="ORF">IAC61_04490</name>
</gene>
<sequence length="105" mass="11539">MGETESGVLFRLRRLIEGKGLSQRALSEKTGIPQYRISRLLSGSPFPSLDELFLFASCLGVSLYYLLGVEPASKAELSDKEKKLLDSYAKASLSVKSVVDKILDI</sequence>
<evidence type="ECO:0000259" key="1">
    <source>
        <dbReference type="PROSITE" id="PS50943"/>
    </source>
</evidence>
<proteinExistence type="predicted"/>
<dbReference type="GO" id="GO:0003677">
    <property type="term" value="F:DNA binding"/>
    <property type="evidence" value="ECO:0007669"/>
    <property type="project" value="InterPro"/>
</dbReference>